<feature type="transmembrane region" description="Helical" evidence="6">
    <location>
        <begin position="339"/>
        <end position="357"/>
    </location>
</feature>
<dbReference type="PANTHER" id="PTHR32322:SF2">
    <property type="entry name" value="EAMA DOMAIN-CONTAINING PROTEIN"/>
    <property type="match status" value="1"/>
</dbReference>
<feature type="transmembrane region" description="Helical" evidence="6">
    <location>
        <begin position="277"/>
        <end position="295"/>
    </location>
</feature>
<dbReference type="PANTHER" id="PTHR32322">
    <property type="entry name" value="INNER MEMBRANE TRANSPORTER"/>
    <property type="match status" value="1"/>
</dbReference>
<dbReference type="InterPro" id="IPR037185">
    <property type="entry name" value="EmrE-like"/>
</dbReference>
<feature type="transmembrane region" description="Helical" evidence="6">
    <location>
        <begin position="90"/>
        <end position="109"/>
    </location>
</feature>
<evidence type="ECO:0000256" key="5">
    <source>
        <dbReference type="SAM" id="MobiDB-lite"/>
    </source>
</evidence>
<name>A0A0G4HCT3_9ALVE</name>
<keyword evidence="4 6" id="KW-0472">Membrane</keyword>
<evidence type="ECO:0000256" key="6">
    <source>
        <dbReference type="SAM" id="Phobius"/>
    </source>
</evidence>
<gene>
    <name evidence="8" type="ORF">Cvel_6376</name>
</gene>
<feature type="transmembrane region" description="Helical" evidence="6">
    <location>
        <begin position="57"/>
        <end position="78"/>
    </location>
</feature>
<evidence type="ECO:0000256" key="4">
    <source>
        <dbReference type="ARBA" id="ARBA00023136"/>
    </source>
</evidence>
<dbReference type="PhylomeDB" id="A0A0G4HCT3"/>
<organism evidence="8">
    <name type="scientific">Chromera velia CCMP2878</name>
    <dbReference type="NCBI Taxonomy" id="1169474"/>
    <lineage>
        <taxon>Eukaryota</taxon>
        <taxon>Sar</taxon>
        <taxon>Alveolata</taxon>
        <taxon>Colpodellida</taxon>
        <taxon>Chromeraceae</taxon>
        <taxon>Chromera</taxon>
    </lineage>
</organism>
<feature type="transmembrane region" description="Helical" evidence="6">
    <location>
        <begin position="307"/>
        <end position="327"/>
    </location>
</feature>
<dbReference type="InterPro" id="IPR050638">
    <property type="entry name" value="AA-Vitamin_Transporters"/>
</dbReference>
<evidence type="ECO:0000256" key="3">
    <source>
        <dbReference type="ARBA" id="ARBA00022989"/>
    </source>
</evidence>
<feature type="domain" description="EamA" evidence="7">
    <location>
        <begin position="30"/>
        <end position="161"/>
    </location>
</feature>
<accession>A0A0G4HCT3</accession>
<dbReference type="AlphaFoldDB" id="A0A0G4HCT3"/>
<keyword evidence="2 6" id="KW-0812">Transmembrane</keyword>
<dbReference type="VEuPathDB" id="CryptoDB:Cvel_6376"/>
<evidence type="ECO:0000259" key="7">
    <source>
        <dbReference type="Pfam" id="PF00892"/>
    </source>
</evidence>
<feature type="transmembrane region" description="Helical" evidence="6">
    <location>
        <begin position="185"/>
        <end position="204"/>
    </location>
</feature>
<dbReference type="SUPFAM" id="SSF103481">
    <property type="entry name" value="Multidrug resistance efflux transporter EmrE"/>
    <property type="match status" value="1"/>
</dbReference>
<sequence length="432" mass="46763">MTQEASQERDGSTRRESGLKAPERAWLPHVALIFSFILLGLGSTIGKLGMEKFNPVLFAFLREVFAGPILAVIAWFAYRRGPGLLPLRIWGRLAFLGFCLFVTQFFFLVGLKFADSNSASAWQPSQPIISMVIAYFVGLEGLGWRKVLGILCAFSGALFLVLGKSWFQQSGTRDDGNVIETENAIIGNVFFFLNCSATACYVVFSKPLFVGPSSKASIGFQMDSMWVIALAYGFAATLMLGACLTVNNTPELLAFICQDCADKYDAWRVPRNAILPLTYWILASSVIVWLCITWANAQASCNTSVVLAYGALQPLVACVANFLLITFDLVPRGVLSLPGWNILGGIGILIGLGVIIWDASRSAKTVDESGEGTRLGLREERELEGGVPGESEEDLEGRGGEGEGESSFLAARKRGGGEVSQQRLLPAEVRGG</sequence>
<comment type="subcellular location">
    <subcellularLocation>
        <location evidence="1">Membrane</location>
        <topology evidence="1">Multi-pass membrane protein</topology>
    </subcellularLocation>
</comment>
<dbReference type="EMBL" id="CDMZ01002322">
    <property type="protein sequence ID" value="CEM41861.1"/>
    <property type="molecule type" value="Genomic_DNA"/>
</dbReference>
<evidence type="ECO:0000313" key="8">
    <source>
        <dbReference type="EMBL" id="CEM41861.1"/>
    </source>
</evidence>
<feature type="transmembrane region" description="Helical" evidence="6">
    <location>
        <begin position="147"/>
        <end position="165"/>
    </location>
</feature>
<protein>
    <recommendedName>
        <fullName evidence="7">EamA domain-containing protein</fullName>
    </recommendedName>
</protein>
<reference evidence="8" key="1">
    <citation type="submission" date="2014-11" db="EMBL/GenBank/DDBJ databases">
        <authorList>
            <person name="Otto D Thomas"/>
            <person name="Naeem Raeece"/>
        </authorList>
    </citation>
    <scope>NUCLEOTIDE SEQUENCE</scope>
</reference>
<keyword evidence="3 6" id="KW-1133">Transmembrane helix</keyword>
<dbReference type="Pfam" id="PF00892">
    <property type="entry name" value="EamA"/>
    <property type="match status" value="1"/>
</dbReference>
<feature type="region of interest" description="Disordered" evidence="5">
    <location>
        <begin position="368"/>
        <end position="432"/>
    </location>
</feature>
<evidence type="ECO:0000256" key="1">
    <source>
        <dbReference type="ARBA" id="ARBA00004141"/>
    </source>
</evidence>
<dbReference type="GO" id="GO:0016020">
    <property type="term" value="C:membrane"/>
    <property type="evidence" value="ECO:0007669"/>
    <property type="project" value="UniProtKB-SubCell"/>
</dbReference>
<evidence type="ECO:0000256" key="2">
    <source>
        <dbReference type="ARBA" id="ARBA00022692"/>
    </source>
</evidence>
<dbReference type="InterPro" id="IPR000620">
    <property type="entry name" value="EamA_dom"/>
</dbReference>
<feature type="transmembrane region" description="Helical" evidence="6">
    <location>
        <begin position="225"/>
        <end position="247"/>
    </location>
</feature>
<proteinExistence type="predicted"/>
<feature type="transmembrane region" description="Helical" evidence="6">
    <location>
        <begin position="25"/>
        <end position="45"/>
    </location>
</feature>